<dbReference type="GO" id="GO:0042597">
    <property type="term" value="C:periplasmic space"/>
    <property type="evidence" value="ECO:0007669"/>
    <property type="project" value="UniProtKB-SubCell"/>
</dbReference>
<evidence type="ECO:0000256" key="7">
    <source>
        <dbReference type="SAM" id="MobiDB-lite"/>
    </source>
</evidence>
<dbReference type="EMBL" id="CP001737">
    <property type="protein sequence ID" value="ACV80486.1"/>
    <property type="molecule type" value="Genomic_DNA"/>
</dbReference>
<dbReference type="UniPathway" id="UPA00286"/>
<dbReference type="OrthoDB" id="9760774at2"/>
<evidence type="ECO:0000256" key="8">
    <source>
        <dbReference type="SAM" id="Phobius"/>
    </source>
</evidence>
<keyword evidence="11" id="KW-1185">Reference proteome</keyword>
<organism evidence="10 11">
    <name type="scientific">Nakamurella multipartita (strain ATCC 700099 / DSM 44233 / CIP 104796 / JCM 9543 / NBRC 105858 / Y-104)</name>
    <name type="common">Microsphaera multipartita</name>
    <dbReference type="NCBI Taxonomy" id="479431"/>
    <lineage>
        <taxon>Bacteria</taxon>
        <taxon>Bacillati</taxon>
        <taxon>Actinomycetota</taxon>
        <taxon>Actinomycetes</taxon>
        <taxon>Nakamurellales</taxon>
        <taxon>Nakamurellaceae</taxon>
        <taxon>Nakamurella</taxon>
    </lineage>
</organism>
<dbReference type="KEGG" id="nml:Namu_4197"/>
<keyword evidence="5" id="KW-0574">Periplasm</keyword>
<evidence type="ECO:0000256" key="3">
    <source>
        <dbReference type="ARBA" id="ARBA00022679"/>
    </source>
</evidence>
<evidence type="ECO:0000256" key="4">
    <source>
        <dbReference type="ARBA" id="ARBA00022729"/>
    </source>
</evidence>
<keyword evidence="8" id="KW-1133">Transmembrane helix</keyword>
<name>C8XIM1_NAKMY</name>
<reference evidence="11" key="1">
    <citation type="submission" date="2009-09" db="EMBL/GenBank/DDBJ databases">
        <title>The complete genome of Nakamurella multipartita DSM 44233.</title>
        <authorList>
            <consortium name="US DOE Joint Genome Institute (JGI-PGF)"/>
            <person name="Lucas S."/>
            <person name="Copeland A."/>
            <person name="Lapidus A."/>
            <person name="Glavina del Rio T."/>
            <person name="Dalin E."/>
            <person name="Tice H."/>
            <person name="Bruce D."/>
            <person name="Goodwin L."/>
            <person name="Pitluck S."/>
            <person name="Kyrpides N."/>
            <person name="Mavromatis K."/>
            <person name="Ivanova N."/>
            <person name="Ovchinnikova G."/>
            <person name="Sims D."/>
            <person name="Meincke L."/>
            <person name="Brettin T."/>
            <person name="Detter J.C."/>
            <person name="Han C."/>
            <person name="Larimer F."/>
            <person name="Land M."/>
            <person name="Hauser L."/>
            <person name="Markowitz V."/>
            <person name="Cheng J.-F."/>
            <person name="Hugenholtz P."/>
            <person name="Woyke T."/>
            <person name="Wu D."/>
            <person name="Klenk H.-P."/>
            <person name="Eisen J.A."/>
        </authorList>
    </citation>
    <scope>NUCLEOTIDE SEQUENCE [LARGE SCALE GENOMIC DNA]</scope>
    <source>
        <strain evidence="11">ATCC 700099 / DSM 44233 / CIP 104796 / JCM 9543 / NBRC 105858 / Y-104</strain>
    </source>
</reference>
<evidence type="ECO:0000256" key="5">
    <source>
        <dbReference type="ARBA" id="ARBA00022764"/>
    </source>
</evidence>
<dbReference type="HOGENOM" id="CLU_527676_0_0_11"/>
<protein>
    <recommendedName>
        <fullName evidence="9">AlgX/AlgJ SGNH hydrolase-like domain-containing protein</fullName>
    </recommendedName>
</protein>
<proteinExistence type="predicted"/>
<feature type="domain" description="AlgX/AlgJ SGNH hydrolase-like" evidence="9">
    <location>
        <begin position="106"/>
        <end position="257"/>
    </location>
</feature>
<gene>
    <name evidence="10" type="ordered locus">Namu_4197</name>
</gene>
<accession>C8XIM1</accession>
<evidence type="ECO:0000256" key="2">
    <source>
        <dbReference type="ARBA" id="ARBA00005182"/>
    </source>
</evidence>
<dbReference type="eggNOG" id="ENOG5033CKU">
    <property type="taxonomic scope" value="Bacteria"/>
</dbReference>
<dbReference type="InParanoid" id="C8XIM1"/>
<keyword evidence="8" id="KW-0812">Transmembrane</keyword>
<dbReference type="RefSeq" id="WP_015749311.1">
    <property type="nucleotide sequence ID" value="NC_013235.1"/>
</dbReference>
<dbReference type="STRING" id="479431.Namu_4197"/>
<feature type="region of interest" description="Disordered" evidence="7">
    <location>
        <begin position="39"/>
        <end position="83"/>
    </location>
</feature>
<comment type="subcellular location">
    <subcellularLocation>
        <location evidence="1">Periplasm</location>
    </subcellularLocation>
</comment>
<dbReference type="AlphaFoldDB" id="C8XIM1"/>
<evidence type="ECO:0000313" key="10">
    <source>
        <dbReference type="EMBL" id="ACV80486.1"/>
    </source>
</evidence>
<keyword evidence="6" id="KW-0016">Alginate biosynthesis</keyword>
<evidence type="ECO:0000313" key="11">
    <source>
        <dbReference type="Proteomes" id="UP000002218"/>
    </source>
</evidence>
<dbReference type="Proteomes" id="UP000002218">
    <property type="component" value="Chromosome"/>
</dbReference>
<dbReference type="GO" id="GO:0016740">
    <property type="term" value="F:transferase activity"/>
    <property type="evidence" value="ECO:0007669"/>
    <property type="project" value="UniProtKB-KW"/>
</dbReference>
<dbReference type="InterPro" id="IPR031811">
    <property type="entry name" value="ALGX/ALGJ_SGNH-like"/>
</dbReference>
<reference evidence="10 11" key="2">
    <citation type="journal article" date="2010" name="Stand. Genomic Sci.">
        <title>Complete genome sequence of Nakamurella multipartita type strain (Y-104).</title>
        <authorList>
            <person name="Tice H."/>
            <person name="Mayilraj S."/>
            <person name="Sims D."/>
            <person name="Lapidus A."/>
            <person name="Nolan M."/>
            <person name="Lucas S."/>
            <person name="Glavina Del Rio T."/>
            <person name="Copeland A."/>
            <person name="Cheng J.F."/>
            <person name="Meincke L."/>
            <person name="Bruce D."/>
            <person name="Goodwin L."/>
            <person name="Pitluck S."/>
            <person name="Ivanova N."/>
            <person name="Mavromatis K."/>
            <person name="Ovchinnikova G."/>
            <person name="Pati A."/>
            <person name="Chen A."/>
            <person name="Palaniappan K."/>
            <person name="Land M."/>
            <person name="Hauser L."/>
            <person name="Chang Y.J."/>
            <person name="Jeffries C.D."/>
            <person name="Detter J.C."/>
            <person name="Brettin T."/>
            <person name="Rohde M."/>
            <person name="Goker M."/>
            <person name="Bristow J."/>
            <person name="Eisen J.A."/>
            <person name="Markowitz V."/>
            <person name="Hugenholtz P."/>
            <person name="Kyrpides N.C."/>
            <person name="Klenk H.P."/>
            <person name="Chen F."/>
        </authorList>
    </citation>
    <scope>NUCLEOTIDE SEQUENCE [LARGE SCALE GENOMIC DNA]</scope>
    <source>
        <strain evidence="11">ATCC 700099 / DSM 44233 / CIP 104796 / JCM 9543 / NBRC 105858 / Y-104</strain>
    </source>
</reference>
<feature type="compositionally biased region" description="Pro residues" evidence="7">
    <location>
        <begin position="50"/>
        <end position="70"/>
    </location>
</feature>
<evidence type="ECO:0000259" key="9">
    <source>
        <dbReference type="Pfam" id="PF16822"/>
    </source>
</evidence>
<dbReference type="GO" id="GO:0042121">
    <property type="term" value="P:alginic acid biosynthetic process"/>
    <property type="evidence" value="ECO:0007669"/>
    <property type="project" value="UniProtKB-UniPathway"/>
</dbReference>
<dbReference type="Pfam" id="PF16822">
    <property type="entry name" value="ALGX"/>
    <property type="match status" value="1"/>
</dbReference>
<sequence length="516" mass="54649">MAPRERHVLRWIAIVGALLVVVIAGWVLPVVYEMRYDPAERTTGGSSEPAPAPALPPNSPSVVPPDPPSAESPGDQLGNHPVPTAEQDRIYLDQTQAQAAHPGLAVEGRDGYLFLGDAFMSNFAQAMGRRFYSPDEIASTVGAVTSTDQWLRDRGIAAEFVVVPATWSVYADKMPEWTDGQRLPTILDQLVAADPTSFMDLRPELTAARATADTYSRLNSHWTPYGSIVGFSTMIDRLQADHPDLGSLPLPTVTGTTESDAFNEFAGITGAAGPNNWVVPRLASALPSYTVIAADGTRRMAAGDEFLDITQMPLQTENPAAGNDHRALILADSATSLMSPYLAAAFGSTMMVRHWADQPAQAPNLPALVESYRPDVVITLVSERNLNVVTPDTAMWQAAVAFDAGEGRPLGEWSTSGAATLDVSGPDLSEPVTATLSSLPPDAATVRLSVQADSPGTITVSSVTAVGPEQSSIRVAQGENVLFAGIPAAATEPVLTITRTDGTGTWTLTSLSVRGR</sequence>
<evidence type="ECO:0000256" key="6">
    <source>
        <dbReference type="ARBA" id="ARBA00022841"/>
    </source>
</evidence>
<keyword evidence="8" id="KW-0472">Membrane</keyword>
<keyword evidence="3" id="KW-0808">Transferase</keyword>
<keyword evidence="4" id="KW-0732">Signal</keyword>
<evidence type="ECO:0000256" key="1">
    <source>
        <dbReference type="ARBA" id="ARBA00004418"/>
    </source>
</evidence>
<comment type="pathway">
    <text evidence="2">Glycan biosynthesis; alginate biosynthesis.</text>
</comment>
<feature type="transmembrane region" description="Helical" evidence="8">
    <location>
        <begin position="12"/>
        <end position="32"/>
    </location>
</feature>